<keyword evidence="3" id="KW-1185">Reference proteome</keyword>
<evidence type="ECO:0000256" key="1">
    <source>
        <dbReference type="SAM" id="MobiDB-lite"/>
    </source>
</evidence>
<dbReference type="GeneID" id="77804104"/>
<dbReference type="RefSeq" id="XP_053027159.1">
    <property type="nucleotide sequence ID" value="XM_053163209.1"/>
</dbReference>
<feature type="compositionally biased region" description="Basic residues" evidence="1">
    <location>
        <begin position="326"/>
        <end position="336"/>
    </location>
</feature>
<evidence type="ECO:0000313" key="3">
    <source>
        <dbReference type="Proteomes" id="UP001164743"/>
    </source>
</evidence>
<evidence type="ECO:0008006" key="4">
    <source>
        <dbReference type="Google" id="ProtNLM"/>
    </source>
</evidence>
<sequence length="565" mass="63554">MLDSAPPEQILDRILLLADPLDISSLAQTARFLREHTANNHLWHQLARKHFDHEPPTSGNSTIDWRKTLTARITLRQILATADDGLMKERLVCATAADPCPVQHRLTPSTQHKHYPGEQLLQLYQLLFLILSTATATAQPHSRNIAFLESLLANPTAQFRIIHYAGLNWQDQPVYALRDSLHDPLVAAAAKLHTLYGLTSFDINRSRARGIARESCYLLRNYSSNTLWGPFIPNPDPPLPPPEDAEEEPEDIRVCRVNWPHLEALSIIVGLNLHALRRKAQDAALQDDPEEQQQQEEEEETNPNELDLPLREILQHHGAQHEPPHLHHQLPGRPHRPSTELIPWPILQSLPNARPHTQLMHPAYTAPARPYHPQDIPRNPAALDLDQFDWAGVTGRWLRIVCFLDYRNLHAYNFGPGPPICLDQFDEAVRAMTLELRVVHIGILPRHLDPQGNPGPLVPAKMRTDVPGRPPIYFEGTSARNIGATSVPLPGQPPSRVRGYVSMTDDDEVRWSTVSTLAGAERWASEGIQVGGVRARWGVLGVWTDVDRGAVEAPVGPFYFYKTAY</sequence>
<reference evidence="2" key="1">
    <citation type="submission" date="2022-10" db="EMBL/GenBank/DDBJ databases">
        <title>Puccinia triticina Genome sequencing and assembly.</title>
        <authorList>
            <person name="Li C."/>
        </authorList>
    </citation>
    <scope>NUCLEOTIDE SEQUENCE</scope>
    <source>
        <strain evidence="2">Pt15</strain>
    </source>
</reference>
<dbReference type="SUPFAM" id="SSF81383">
    <property type="entry name" value="F-box domain"/>
    <property type="match status" value="1"/>
</dbReference>
<protein>
    <recommendedName>
        <fullName evidence="4">F-box domain-containing protein</fullName>
    </recommendedName>
</protein>
<organism evidence="2 3">
    <name type="scientific">Puccinia triticina</name>
    <dbReference type="NCBI Taxonomy" id="208348"/>
    <lineage>
        <taxon>Eukaryota</taxon>
        <taxon>Fungi</taxon>
        <taxon>Dikarya</taxon>
        <taxon>Basidiomycota</taxon>
        <taxon>Pucciniomycotina</taxon>
        <taxon>Pucciniomycetes</taxon>
        <taxon>Pucciniales</taxon>
        <taxon>Pucciniaceae</taxon>
        <taxon>Puccinia</taxon>
    </lineage>
</organism>
<dbReference type="EMBL" id="CP110434">
    <property type="protein sequence ID" value="WAQ91604.1"/>
    <property type="molecule type" value="Genomic_DNA"/>
</dbReference>
<proteinExistence type="predicted"/>
<gene>
    <name evidence="2" type="ORF">PtA15_14A488</name>
</gene>
<name>A0ABY7D1X8_9BASI</name>
<feature type="compositionally biased region" description="Acidic residues" evidence="1">
    <location>
        <begin position="285"/>
        <end position="302"/>
    </location>
</feature>
<feature type="region of interest" description="Disordered" evidence="1">
    <location>
        <begin position="318"/>
        <end position="338"/>
    </location>
</feature>
<accession>A0ABY7D1X8</accession>
<dbReference type="Proteomes" id="UP001164743">
    <property type="component" value="Chromosome 14A"/>
</dbReference>
<evidence type="ECO:0000313" key="2">
    <source>
        <dbReference type="EMBL" id="WAQ91604.1"/>
    </source>
</evidence>
<feature type="region of interest" description="Disordered" evidence="1">
    <location>
        <begin position="282"/>
        <end position="305"/>
    </location>
</feature>
<dbReference type="InterPro" id="IPR036047">
    <property type="entry name" value="F-box-like_dom_sf"/>
</dbReference>